<dbReference type="PANTHER" id="PTHR20982:SF3">
    <property type="entry name" value="MITOCHONDRIAL RIBOSOME RECYCLING FACTOR PSEUDO 1"/>
    <property type="match status" value="1"/>
</dbReference>
<dbReference type="Pfam" id="PF01765">
    <property type="entry name" value="RRF"/>
    <property type="match status" value="1"/>
</dbReference>
<evidence type="ECO:0000256" key="5">
    <source>
        <dbReference type="ARBA" id="ARBA00025050"/>
    </source>
</evidence>
<dbReference type="GO" id="GO:0043023">
    <property type="term" value="F:ribosomal large subunit binding"/>
    <property type="evidence" value="ECO:0007669"/>
    <property type="project" value="TreeGrafter"/>
</dbReference>
<evidence type="ECO:0000256" key="2">
    <source>
        <dbReference type="ARBA" id="ARBA00005912"/>
    </source>
</evidence>
<dbReference type="RefSeq" id="WP_111063776.1">
    <property type="nucleotide sequence ID" value="NZ_JBHUCU010000005.1"/>
</dbReference>
<comment type="function">
    <text evidence="5 6">Responsible for the release of ribosomes from messenger RNA at the termination of protein biosynthesis. May increase the efficiency of translation by recycling ribosomes from one round of translation to another.</text>
</comment>
<dbReference type="GO" id="GO:0005737">
    <property type="term" value="C:cytoplasm"/>
    <property type="evidence" value="ECO:0007669"/>
    <property type="project" value="UniProtKB-SubCell"/>
</dbReference>
<dbReference type="CDD" id="cd00520">
    <property type="entry name" value="RRF"/>
    <property type="match status" value="1"/>
</dbReference>
<organism evidence="8 9">
    <name type="scientific">Putridiphycobacter roseus</name>
    <dbReference type="NCBI Taxonomy" id="2219161"/>
    <lineage>
        <taxon>Bacteria</taxon>
        <taxon>Pseudomonadati</taxon>
        <taxon>Bacteroidota</taxon>
        <taxon>Flavobacteriia</taxon>
        <taxon>Flavobacteriales</taxon>
        <taxon>Crocinitomicaceae</taxon>
        <taxon>Putridiphycobacter</taxon>
    </lineage>
</organism>
<dbReference type="AlphaFoldDB" id="A0A2W1MYD6"/>
<dbReference type="NCBIfam" id="TIGR00496">
    <property type="entry name" value="frr"/>
    <property type="match status" value="1"/>
</dbReference>
<evidence type="ECO:0000313" key="9">
    <source>
        <dbReference type="Proteomes" id="UP000249248"/>
    </source>
</evidence>
<reference evidence="8 9" key="1">
    <citation type="submission" date="2018-06" db="EMBL/GenBank/DDBJ databases">
        <title>The draft genome sequence of Crocinitomix sp. SM1701.</title>
        <authorList>
            <person name="Zhang X."/>
        </authorList>
    </citation>
    <scope>NUCLEOTIDE SEQUENCE [LARGE SCALE GENOMIC DNA]</scope>
    <source>
        <strain evidence="8 9">SM1701</strain>
    </source>
</reference>
<dbReference type="EMBL" id="QKSB01000008">
    <property type="protein sequence ID" value="PZE16394.1"/>
    <property type="molecule type" value="Genomic_DNA"/>
</dbReference>
<keyword evidence="9" id="KW-1185">Reference proteome</keyword>
<comment type="similarity">
    <text evidence="2 6">Belongs to the RRF family.</text>
</comment>
<dbReference type="InterPro" id="IPR036191">
    <property type="entry name" value="RRF_sf"/>
</dbReference>
<dbReference type="PANTHER" id="PTHR20982">
    <property type="entry name" value="RIBOSOME RECYCLING FACTOR"/>
    <property type="match status" value="1"/>
</dbReference>
<dbReference type="Gene3D" id="1.10.132.20">
    <property type="entry name" value="Ribosome-recycling factor"/>
    <property type="match status" value="1"/>
</dbReference>
<comment type="caution">
    <text evidence="8">The sequence shown here is derived from an EMBL/GenBank/DDBJ whole genome shotgun (WGS) entry which is preliminary data.</text>
</comment>
<evidence type="ECO:0000256" key="6">
    <source>
        <dbReference type="HAMAP-Rule" id="MF_00040"/>
    </source>
</evidence>
<sequence>MEEEIDFIFDSLNEANNGAIEHLSESLVKIRAGKASPSMVNGVSVDYYGSMTPLSQVANVSTLDARTISVQPWEKAMLDEISRGITNANLGLNPQNNGELIIINVPMLTEERRKDLAKKAKSEGEHAKISLRNNRKDAIDEIKKLKENGLSEDAQKGLEEDVQNITSSFTTKIDELTAKKEADILTI</sequence>
<protein>
    <recommendedName>
        <fullName evidence="6">Ribosome-recycling factor</fullName>
        <shortName evidence="6">RRF</shortName>
    </recommendedName>
    <alternativeName>
        <fullName evidence="6">Ribosome-releasing factor</fullName>
    </alternativeName>
</protein>
<comment type="subcellular location">
    <subcellularLocation>
        <location evidence="1 6">Cytoplasm</location>
    </subcellularLocation>
</comment>
<dbReference type="Gene3D" id="3.30.1360.40">
    <property type="match status" value="1"/>
</dbReference>
<keyword evidence="4 6" id="KW-0648">Protein biosynthesis</keyword>
<dbReference type="InterPro" id="IPR002661">
    <property type="entry name" value="Ribosome_recyc_fac"/>
</dbReference>
<dbReference type="GO" id="GO:0006415">
    <property type="term" value="P:translational termination"/>
    <property type="evidence" value="ECO:0007669"/>
    <property type="project" value="UniProtKB-UniRule"/>
</dbReference>
<dbReference type="Proteomes" id="UP000249248">
    <property type="component" value="Unassembled WGS sequence"/>
</dbReference>
<evidence type="ECO:0000256" key="1">
    <source>
        <dbReference type="ARBA" id="ARBA00004496"/>
    </source>
</evidence>
<dbReference type="FunFam" id="1.10.132.20:FF:000001">
    <property type="entry name" value="Ribosome-recycling factor"/>
    <property type="match status" value="1"/>
</dbReference>
<dbReference type="HAMAP" id="MF_00040">
    <property type="entry name" value="RRF"/>
    <property type="match status" value="1"/>
</dbReference>
<evidence type="ECO:0000256" key="3">
    <source>
        <dbReference type="ARBA" id="ARBA00022490"/>
    </source>
</evidence>
<dbReference type="InterPro" id="IPR023584">
    <property type="entry name" value="Ribosome_recyc_fac_dom"/>
</dbReference>
<keyword evidence="3 6" id="KW-0963">Cytoplasm</keyword>
<proteinExistence type="inferred from homology"/>
<dbReference type="SUPFAM" id="SSF55194">
    <property type="entry name" value="Ribosome recycling factor, RRF"/>
    <property type="match status" value="1"/>
</dbReference>
<gene>
    <name evidence="6" type="primary">frr</name>
    <name evidence="8" type="ORF">DNU06_12650</name>
</gene>
<evidence type="ECO:0000313" key="8">
    <source>
        <dbReference type="EMBL" id="PZE16394.1"/>
    </source>
</evidence>
<dbReference type="FunFam" id="3.30.1360.40:FF:000001">
    <property type="entry name" value="Ribosome-recycling factor"/>
    <property type="match status" value="1"/>
</dbReference>
<evidence type="ECO:0000256" key="4">
    <source>
        <dbReference type="ARBA" id="ARBA00022917"/>
    </source>
</evidence>
<evidence type="ECO:0000259" key="7">
    <source>
        <dbReference type="Pfam" id="PF01765"/>
    </source>
</evidence>
<dbReference type="OrthoDB" id="9804006at2"/>
<accession>A0A2W1MYD6</accession>
<feature type="domain" description="Ribosome recycling factor" evidence="7">
    <location>
        <begin position="24"/>
        <end position="185"/>
    </location>
</feature>
<name>A0A2W1MYD6_9FLAO</name>